<feature type="domain" description="PilZ" evidence="1">
    <location>
        <begin position="10"/>
        <end position="100"/>
    </location>
</feature>
<dbReference type="RefSeq" id="WP_189608183.1">
    <property type="nucleotide sequence ID" value="NZ_BMXR01000004.1"/>
</dbReference>
<dbReference type="Gene3D" id="2.40.10.220">
    <property type="entry name" value="predicted glycosyltransferase like domains"/>
    <property type="match status" value="1"/>
</dbReference>
<reference evidence="2" key="2">
    <citation type="submission" date="2020-09" db="EMBL/GenBank/DDBJ databases">
        <authorList>
            <person name="Sun Q."/>
            <person name="Kim S."/>
        </authorList>
    </citation>
    <scope>NUCLEOTIDE SEQUENCE</scope>
    <source>
        <strain evidence="2">KCTC 22169</strain>
    </source>
</reference>
<comment type="caution">
    <text evidence="2">The sequence shown here is derived from an EMBL/GenBank/DDBJ whole genome shotgun (WGS) entry which is preliminary data.</text>
</comment>
<evidence type="ECO:0000259" key="1">
    <source>
        <dbReference type="Pfam" id="PF07238"/>
    </source>
</evidence>
<dbReference type="SUPFAM" id="SSF141371">
    <property type="entry name" value="PilZ domain-like"/>
    <property type="match status" value="1"/>
</dbReference>
<protein>
    <submittedName>
        <fullName evidence="2">PilZ domain-containing protein</fullName>
    </submittedName>
</protein>
<keyword evidence="3" id="KW-1185">Reference proteome</keyword>
<organism evidence="2 3">
    <name type="scientific">Saccharospirillum salsuginis</name>
    <dbReference type="NCBI Taxonomy" id="418750"/>
    <lineage>
        <taxon>Bacteria</taxon>
        <taxon>Pseudomonadati</taxon>
        <taxon>Pseudomonadota</taxon>
        <taxon>Gammaproteobacteria</taxon>
        <taxon>Oceanospirillales</taxon>
        <taxon>Saccharospirillaceae</taxon>
        <taxon>Saccharospirillum</taxon>
    </lineage>
</organism>
<evidence type="ECO:0000313" key="3">
    <source>
        <dbReference type="Proteomes" id="UP000626148"/>
    </source>
</evidence>
<name>A0A918K6F3_9GAMM</name>
<evidence type="ECO:0000313" key="2">
    <source>
        <dbReference type="EMBL" id="GGX50906.1"/>
    </source>
</evidence>
<dbReference type="EMBL" id="BMXR01000004">
    <property type="protein sequence ID" value="GGX50906.1"/>
    <property type="molecule type" value="Genomic_DNA"/>
</dbReference>
<dbReference type="Proteomes" id="UP000626148">
    <property type="component" value="Unassembled WGS sequence"/>
</dbReference>
<dbReference type="Pfam" id="PF07238">
    <property type="entry name" value="PilZ"/>
    <property type="match status" value="1"/>
</dbReference>
<reference evidence="2" key="1">
    <citation type="journal article" date="2014" name="Int. J. Syst. Evol. Microbiol.">
        <title>Complete genome sequence of Corynebacterium casei LMG S-19264T (=DSM 44701T), isolated from a smear-ripened cheese.</title>
        <authorList>
            <consortium name="US DOE Joint Genome Institute (JGI-PGF)"/>
            <person name="Walter F."/>
            <person name="Albersmeier A."/>
            <person name="Kalinowski J."/>
            <person name="Ruckert C."/>
        </authorList>
    </citation>
    <scope>NUCLEOTIDE SEQUENCE</scope>
    <source>
        <strain evidence="2">KCTC 22169</strain>
    </source>
</reference>
<gene>
    <name evidence="2" type="ORF">GCM10007392_17640</name>
</gene>
<dbReference type="InterPro" id="IPR009875">
    <property type="entry name" value="PilZ_domain"/>
</dbReference>
<proteinExistence type="predicted"/>
<accession>A0A918K6F3</accession>
<dbReference type="GO" id="GO:0035438">
    <property type="term" value="F:cyclic-di-GMP binding"/>
    <property type="evidence" value="ECO:0007669"/>
    <property type="project" value="InterPro"/>
</dbReference>
<sequence>MSTADREYSEKRDFIRMTMNAQAQVYLDGEPQPLIGQCSDLSATGMSLSLDRPVPENTELRVVIQSPNEQFQSLDARAIVIRSVAGDDGRYFLGLQIKNLT</sequence>
<dbReference type="AlphaFoldDB" id="A0A918K6F3"/>